<gene>
    <name evidence="1" type="ORF">SAMN02910414_01553</name>
</gene>
<dbReference type="Proteomes" id="UP000183918">
    <property type="component" value="Unassembled WGS sequence"/>
</dbReference>
<sequence length="190" mass="22705">MNLIEKMALTARDVGSTVCSTVKEQSEFANLRLKQLAAERDLNEIYQKIGKRYVDFVRNSELEETFDVEDLLEEIEPIIEKYDSFKRELNEQHAHVRDVYDEKDRMKAKKEYEKAREHLAKALEMGILSKEEYDEKMDKAKRKVDYYDEIRKIKMQKTLGVITKSEYDEKIKRVLTRKKQEDIIEDLDKE</sequence>
<proteinExistence type="predicted"/>
<dbReference type="AlphaFoldDB" id="A0A1H3JU25"/>
<name>A0A1H3JU25_9FIRM</name>
<dbReference type="OrthoDB" id="2049254at2"/>
<dbReference type="EMBL" id="FNPG01000017">
    <property type="protein sequence ID" value="SDY42858.1"/>
    <property type="molecule type" value="Genomic_DNA"/>
</dbReference>
<accession>A0A1H3JU25</accession>
<organism evidence="1 2">
    <name type="scientific">Lachnobacterium bovis DSM 14045</name>
    <dbReference type="NCBI Taxonomy" id="1122142"/>
    <lineage>
        <taxon>Bacteria</taxon>
        <taxon>Bacillati</taxon>
        <taxon>Bacillota</taxon>
        <taxon>Clostridia</taxon>
        <taxon>Lachnospirales</taxon>
        <taxon>Lachnospiraceae</taxon>
        <taxon>Lachnobacterium</taxon>
    </lineage>
</organism>
<evidence type="ECO:0000313" key="2">
    <source>
        <dbReference type="Proteomes" id="UP000183918"/>
    </source>
</evidence>
<evidence type="ECO:0000313" key="1">
    <source>
        <dbReference type="EMBL" id="SDY42858.1"/>
    </source>
</evidence>
<protein>
    <submittedName>
        <fullName evidence="1">Uncharacterized protein</fullName>
    </submittedName>
</protein>
<reference evidence="1 2" key="1">
    <citation type="submission" date="2016-10" db="EMBL/GenBank/DDBJ databases">
        <authorList>
            <person name="de Groot N.N."/>
        </authorList>
    </citation>
    <scope>NUCLEOTIDE SEQUENCE [LARGE SCALE GENOMIC DNA]</scope>
    <source>
        <strain evidence="1 2">DSM 14045</strain>
    </source>
</reference>
<keyword evidence="2" id="KW-1185">Reference proteome</keyword>
<dbReference type="RefSeq" id="WP_074717749.1">
    <property type="nucleotide sequence ID" value="NZ_FNPG01000017.1"/>
</dbReference>